<sequence>AVEERRNPQPSTSQPSQVQTTNPSDQGRPRLSTQKAKKDRR</sequence>
<dbReference type="AlphaFoldDB" id="A0AAV4V5H3"/>
<dbReference type="EMBL" id="BPLQ01012406">
    <property type="protein sequence ID" value="GIY65189.1"/>
    <property type="molecule type" value="Genomic_DNA"/>
</dbReference>
<comment type="caution">
    <text evidence="2">The sequence shown here is derived from an EMBL/GenBank/DDBJ whole genome shotgun (WGS) entry which is preliminary data.</text>
</comment>
<accession>A0AAV4V5H3</accession>
<evidence type="ECO:0000256" key="1">
    <source>
        <dbReference type="SAM" id="MobiDB-lite"/>
    </source>
</evidence>
<proteinExistence type="predicted"/>
<evidence type="ECO:0000313" key="2">
    <source>
        <dbReference type="EMBL" id="GIY65189.1"/>
    </source>
</evidence>
<organism evidence="2 3">
    <name type="scientific">Caerostris darwini</name>
    <dbReference type="NCBI Taxonomy" id="1538125"/>
    <lineage>
        <taxon>Eukaryota</taxon>
        <taxon>Metazoa</taxon>
        <taxon>Ecdysozoa</taxon>
        <taxon>Arthropoda</taxon>
        <taxon>Chelicerata</taxon>
        <taxon>Arachnida</taxon>
        <taxon>Araneae</taxon>
        <taxon>Araneomorphae</taxon>
        <taxon>Entelegynae</taxon>
        <taxon>Araneoidea</taxon>
        <taxon>Araneidae</taxon>
        <taxon>Caerostris</taxon>
    </lineage>
</organism>
<reference evidence="2 3" key="1">
    <citation type="submission" date="2021-06" db="EMBL/GenBank/DDBJ databases">
        <title>Caerostris darwini draft genome.</title>
        <authorList>
            <person name="Kono N."/>
            <person name="Arakawa K."/>
        </authorList>
    </citation>
    <scope>NUCLEOTIDE SEQUENCE [LARGE SCALE GENOMIC DNA]</scope>
</reference>
<evidence type="ECO:0000313" key="3">
    <source>
        <dbReference type="Proteomes" id="UP001054837"/>
    </source>
</evidence>
<feature type="non-terminal residue" evidence="2">
    <location>
        <position position="1"/>
    </location>
</feature>
<gene>
    <name evidence="2" type="ORF">CDAR_117621</name>
</gene>
<feature type="compositionally biased region" description="Low complexity" evidence="1">
    <location>
        <begin position="8"/>
        <end position="24"/>
    </location>
</feature>
<protein>
    <submittedName>
        <fullName evidence="2">Uncharacterized protein</fullName>
    </submittedName>
</protein>
<name>A0AAV4V5H3_9ARAC</name>
<dbReference type="Proteomes" id="UP001054837">
    <property type="component" value="Unassembled WGS sequence"/>
</dbReference>
<feature type="region of interest" description="Disordered" evidence="1">
    <location>
        <begin position="1"/>
        <end position="41"/>
    </location>
</feature>
<keyword evidence="3" id="KW-1185">Reference proteome</keyword>